<feature type="domain" description="Integrase catalytic" evidence="1">
    <location>
        <begin position="32"/>
        <end position="128"/>
    </location>
</feature>
<dbReference type="EMBL" id="JBHSNW010000059">
    <property type="protein sequence ID" value="MFC5822182.1"/>
    <property type="molecule type" value="Genomic_DNA"/>
</dbReference>
<protein>
    <submittedName>
        <fullName evidence="2">DDE-type integrase/transposase/recombinase</fullName>
    </submittedName>
</protein>
<gene>
    <name evidence="2" type="ORF">ACFPUY_44495</name>
</gene>
<sequence length="128" mass="14518">MSRATISRYLTRRGLVVPEPNKRPRSSYIRFQAQLPNETWQADFTHYRLADGSDAEILSWLDDHSRYALSVTAHARVTGLIVRDTFRHAVKVHGVPASTLTDNGMVFTTRLAGGRGGRNAFEHELRRL</sequence>
<feature type="non-terminal residue" evidence="2">
    <location>
        <position position="128"/>
    </location>
</feature>
<reference evidence="3" key="1">
    <citation type="journal article" date="2019" name="Int. J. Syst. Evol. Microbiol.">
        <title>The Global Catalogue of Microorganisms (GCM) 10K type strain sequencing project: providing services to taxonomists for standard genome sequencing and annotation.</title>
        <authorList>
            <consortium name="The Broad Institute Genomics Platform"/>
            <consortium name="The Broad Institute Genome Sequencing Center for Infectious Disease"/>
            <person name="Wu L."/>
            <person name="Ma J."/>
        </authorList>
    </citation>
    <scope>NUCLEOTIDE SEQUENCE [LARGE SCALE GENOMIC DNA]</scope>
    <source>
        <strain evidence="3">CGMCC 4.7106</strain>
    </source>
</reference>
<dbReference type="Proteomes" id="UP001596096">
    <property type="component" value="Unassembled WGS sequence"/>
</dbReference>
<dbReference type="InterPro" id="IPR001584">
    <property type="entry name" value="Integrase_cat-core"/>
</dbReference>
<evidence type="ECO:0000313" key="2">
    <source>
        <dbReference type="EMBL" id="MFC5822182.1"/>
    </source>
</evidence>
<comment type="caution">
    <text evidence="2">The sequence shown here is derived from an EMBL/GenBank/DDBJ whole genome shotgun (WGS) entry which is preliminary data.</text>
</comment>
<evidence type="ECO:0000259" key="1">
    <source>
        <dbReference type="PROSITE" id="PS50994"/>
    </source>
</evidence>
<dbReference type="Pfam" id="PF00665">
    <property type="entry name" value="rve"/>
    <property type="match status" value="1"/>
</dbReference>
<accession>A0ABW1C9T2</accession>
<organism evidence="2 3">
    <name type="scientific">Nonomuraea harbinensis</name>
    <dbReference type="NCBI Taxonomy" id="1286938"/>
    <lineage>
        <taxon>Bacteria</taxon>
        <taxon>Bacillati</taxon>
        <taxon>Actinomycetota</taxon>
        <taxon>Actinomycetes</taxon>
        <taxon>Streptosporangiales</taxon>
        <taxon>Streptosporangiaceae</taxon>
        <taxon>Nonomuraea</taxon>
    </lineage>
</organism>
<name>A0ABW1C9T2_9ACTN</name>
<evidence type="ECO:0000313" key="3">
    <source>
        <dbReference type="Proteomes" id="UP001596096"/>
    </source>
</evidence>
<proteinExistence type="predicted"/>
<dbReference type="RefSeq" id="WP_219552623.1">
    <property type="nucleotide sequence ID" value="NZ_JAHKRN010000107.1"/>
</dbReference>
<dbReference type="PROSITE" id="PS50994">
    <property type="entry name" value="INTEGRASE"/>
    <property type="match status" value="1"/>
</dbReference>
<keyword evidence="3" id="KW-1185">Reference proteome</keyword>